<protein>
    <recommendedName>
        <fullName evidence="4">Anaphase-promoting complex subunit 4 WD40 domain-containing protein</fullName>
    </recommendedName>
</protein>
<evidence type="ECO:0000313" key="3">
    <source>
        <dbReference type="Proteomes" id="UP001187192"/>
    </source>
</evidence>
<dbReference type="EMBL" id="BTGU01013425">
    <property type="protein sequence ID" value="GMN74231.1"/>
    <property type="molecule type" value="Genomic_DNA"/>
</dbReference>
<sequence>MAKVACGTRIQVVDWSPGGRVIAVGNDDGFTLFTAR</sequence>
<accession>A0AA88EIZ1</accession>
<name>A0AA88EIZ1_FICCA</name>
<dbReference type="AlphaFoldDB" id="A0AA88EIZ1"/>
<evidence type="ECO:0008006" key="4">
    <source>
        <dbReference type="Google" id="ProtNLM"/>
    </source>
</evidence>
<evidence type="ECO:0000313" key="2">
    <source>
        <dbReference type="EMBL" id="GMN74260.1"/>
    </source>
</evidence>
<reference evidence="2" key="1">
    <citation type="submission" date="2023-07" db="EMBL/GenBank/DDBJ databases">
        <title>draft genome sequence of fig (Ficus carica).</title>
        <authorList>
            <person name="Takahashi T."/>
            <person name="Nishimura K."/>
        </authorList>
    </citation>
    <scope>NUCLEOTIDE SEQUENCE</scope>
</reference>
<organism evidence="2 3">
    <name type="scientific">Ficus carica</name>
    <name type="common">Common fig</name>
    <dbReference type="NCBI Taxonomy" id="3494"/>
    <lineage>
        <taxon>Eukaryota</taxon>
        <taxon>Viridiplantae</taxon>
        <taxon>Streptophyta</taxon>
        <taxon>Embryophyta</taxon>
        <taxon>Tracheophyta</taxon>
        <taxon>Spermatophyta</taxon>
        <taxon>Magnoliopsida</taxon>
        <taxon>eudicotyledons</taxon>
        <taxon>Gunneridae</taxon>
        <taxon>Pentapetalae</taxon>
        <taxon>rosids</taxon>
        <taxon>fabids</taxon>
        <taxon>Rosales</taxon>
        <taxon>Moraceae</taxon>
        <taxon>Ficeae</taxon>
        <taxon>Ficus</taxon>
    </lineage>
</organism>
<keyword evidence="3" id="KW-1185">Reference proteome</keyword>
<dbReference type="EMBL" id="BTGU01013432">
    <property type="protein sequence ID" value="GMN74260.1"/>
    <property type="molecule type" value="Genomic_DNA"/>
</dbReference>
<proteinExistence type="predicted"/>
<gene>
    <name evidence="1" type="ORF">TIFTF001_053814</name>
    <name evidence="2" type="ORF">TIFTF001_053819</name>
</gene>
<evidence type="ECO:0000313" key="1">
    <source>
        <dbReference type="EMBL" id="GMN74231.1"/>
    </source>
</evidence>
<dbReference type="Proteomes" id="UP001187192">
    <property type="component" value="Unassembled WGS sequence"/>
</dbReference>
<comment type="caution">
    <text evidence="2">The sequence shown here is derived from an EMBL/GenBank/DDBJ whole genome shotgun (WGS) entry which is preliminary data.</text>
</comment>